<dbReference type="EMBL" id="FMXP01000005">
    <property type="protein sequence ID" value="SDB09495.1"/>
    <property type="molecule type" value="Genomic_DNA"/>
</dbReference>
<dbReference type="AlphaFoldDB" id="A0A1G6AM90"/>
<accession>A0A1G6AM90</accession>
<organism evidence="1 2">
    <name type="scientific">Streptococcus henryi</name>
    <dbReference type="NCBI Taxonomy" id="439219"/>
    <lineage>
        <taxon>Bacteria</taxon>
        <taxon>Bacillati</taxon>
        <taxon>Bacillota</taxon>
        <taxon>Bacilli</taxon>
        <taxon>Lactobacillales</taxon>
        <taxon>Streptococcaceae</taxon>
        <taxon>Streptococcus</taxon>
    </lineage>
</organism>
<reference evidence="1 2" key="1">
    <citation type="submission" date="2016-10" db="EMBL/GenBank/DDBJ databases">
        <authorList>
            <person name="de Groot N.N."/>
        </authorList>
    </citation>
    <scope>NUCLEOTIDE SEQUENCE [LARGE SCALE GENOMIC DNA]</scope>
    <source>
        <strain evidence="1 2">A-4</strain>
    </source>
</reference>
<dbReference type="STRING" id="439219.SAMN02910293_00495"/>
<dbReference type="RefSeq" id="WP_024396456.1">
    <property type="nucleotide sequence ID" value="NZ_FMXP01000005.1"/>
</dbReference>
<sequence length="179" mass="20309">MDQERVGMKIADVYKLTGELFLKALYYAIENGYQNIKTYAENKTFSDKTNWNQFMATKETKHFETFLNSEVNSERLEEYLKGYDVGFSIKDNGDGTSTIAIDAKNVQALEASFKGVINDLTDPNKAEKLKENLVKSPKNMTVTEKLAYYKKQVKAEIKAKAKVQAKTPKKVLAKDEKGL</sequence>
<protein>
    <recommendedName>
        <fullName evidence="3">DUF3801 domain-containing protein</fullName>
    </recommendedName>
</protein>
<proteinExistence type="predicted"/>
<evidence type="ECO:0000313" key="2">
    <source>
        <dbReference type="Proteomes" id="UP000182508"/>
    </source>
</evidence>
<evidence type="ECO:0008006" key="3">
    <source>
        <dbReference type="Google" id="ProtNLM"/>
    </source>
</evidence>
<evidence type="ECO:0000313" key="1">
    <source>
        <dbReference type="EMBL" id="SDB09495.1"/>
    </source>
</evidence>
<gene>
    <name evidence="1" type="ORF">SAMN02910293_00495</name>
</gene>
<keyword evidence="2" id="KW-1185">Reference proteome</keyword>
<name>A0A1G6AM90_9STRE</name>
<dbReference type="Proteomes" id="UP000182508">
    <property type="component" value="Unassembled WGS sequence"/>
</dbReference>